<dbReference type="CDD" id="cd02846">
    <property type="entry name" value="PAZ_argonaute_like"/>
    <property type="match status" value="1"/>
</dbReference>
<dbReference type="SUPFAM" id="SSF101690">
    <property type="entry name" value="PAZ domain"/>
    <property type="match status" value="1"/>
</dbReference>
<dbReference type="Gene3D" id="2.170.260.10">
    <property type="entry name" value="paz domain"/>
    <property type="match status" value="1"/>
</dbReference>
<keyword evidence="4" id="KW-1185">Reference proteome</keyword>
<evidence type="ECO:0000259" key="2">
    <source>
        <dbReference type="PROSITE" id="PS50821"/>
    </source>
</evidence>
<accession>A0A2J8AHK2</accession>
<dbReference type="AlphaFoldDB" id="A0A2J8AHK2"/>
<evidence type="ECO:0000313" key="4">
    <source>
        <dbReference type="Proteomes" id="UP000236333"/>
    </source>
</evidence>
<evidence type="ECO:0000256" key="1">
    <source>
        <dbReference type="SAM" id="MobiDB-lite"/>
    </source>
</evidence>
<protein>
    <submittedName>
        <fullName evidence="3">Protein argonaute 10</fullName>
    </submittedName>
</protein>
<gene>
    <name evidence="3" type="ORF">TSOC_001112</name>
</gene>
<organism evidence="3 4">
    <name type="scientific">Tetrabaena socialis</name>
    <dbReference type="NCBI Taxonomy" id="47790"/>
    <lineage>
        <taxon>Eukaryota</taxon>
        <taxon>Viridiplantae</taxon>
        <taxon>Chlorophyta</taxon>
        <taxon>core chlorophytes</taxon>
        <taxon>Chlorophyceae</taxon>
        <taxon>CS clade</taxon>
        <taxon>Chlamydomonadales</taxon>
        <taxon>Tetrabaenaceae</taxon>
        <taxon>Tetrabaena</taxon>
    </lineage>
</organism>
<dbReference type="Proteomes" id="UP000236333">
    <property type="component" value="Unassembled WGS sequence"/>
</dbReference>
<proteinExistence type="predicted"/>
<comment type="caution">
    <text evidence="3">The sequence shown here is derived from an EMBL/GenBank/DDBJ whole genome shotgun (WGS) entry which is preliminary data.</text>
</comment>
<evidence type="ECO:0000313" key="3">
    <source>
        <dbReference type="EMBL" id="PNH11990.1"/>
    </source>
</evidence>
<feature type="non-terminal residue" evidence="3">
    <location>
        <position position="345"/>
    </location>
</feature>
<name>A0A2J8AHK2_9CHLO</name>
<dbReference type="InterPro" id="IPR003100">
    <property type="entry name" value="PAZ_dom"/>
</dbReference>
<reference evidence="3 4" key="1">
    <citation type="journal article" date="2017" name="Mol. Biol. Evol.">
        <title>The 4-celled Tetrabaena socialis nuclear genome reveals the essential components for genetic control of cell number at the origin of multicellularity in the volvocine lineage.</title>
        <authorList>
            <person name="Featherston J."/>
            <person name="Arakaki Y."/>
            <person name="Hanschen E.R."/>
            <person name="Ferris P.J."/>
            <person name="Michod R.E."/>
            <person name="Olson B.J.S.C."/>
            <person name="Nozaki H."/>
            <person name="Durand P.M."/>
        </authorList>
    </citation>
    <scope>NUCLEOTIDE SEQUENCE [LARGE SCALE GENOMIC DNA]</scope>
    <source>
        <strain evidence="3 4">NIES-571</strain>
    </source>
</reference>
<feature type="domain" description="PAZ" evidence="2">
    <location>
        <begin position="241"/>
        <end position="345"/>
    </location>
</feature>
<dbReference type="InterPro" id="IPR036085">
    <property type="entry name" value="PAZ_dom_sf"/>
</dbReference>
<dbReference type="Pfam" id="PF02170">
    <property type="entry name" value="PAZ"/>
    <property type="match status" value="1"/>
</dbReference>
<dbReference type="GO" id="GO:0003723">
    <property type="term" value="F:RNA binding"/>
    <property type="evidence" value="ECO:0007669"/>
    <property type="project" value="InterPro"/>
</dbReference>
<feature type="region of interest" description="Disordered" evidence="1">
    <location>
        <begin position="57"/>
        <end position="85"/>
    </location>
</feature>
<sequence length="345" mass="35787">MEGLGLLDGLANGRAARPGSSTAGRAIEVLTNHVKLEVNIGTVYQYEVEVARLRPPAAAAAAPAGTPSKRGPKDKGGRRGGAGPKVLDSEAHAVLSYLLDTTATGEPGVAKDAWVYDGGATLFTGVALRRTAVLDVGQSLRDGQQQQQQGQTAAATRPAGSLTAAALAVVELVSRASAVWQPDTVRTGAGTFVSYKQPGAALEGLLPLKVLNGFRAAASLVAAGPTLTLDFASSVVAEDGPLLRQLEASLGASNLAKQLGDKFNASRLESAMAGLEVKSSHLPYTWALAGGVTKQSTRDTKFKDDSGRSLSVETYFKERYAITLARPDLPCALDRKGSALPLELL</sequence>
<dbReference type="PROSITE" id="PS50821">
    <property type="entry name" value="PAZ"/>
    <property type="match status" value="1"/>
</dbReference>
<dbReference type="EMBL" id="PGGS01000017">
    <property type="protein sequence ID" value="PNH11990.1"/>
    <property type="molecule type" value="Genomic_DNA"/>
</dbReference>
<dbReference type="PANTHER" id="PTHR22891">
    <property type="entry name" value="EUKARYOTIC TRANSLATION INITIATION FACTOR 2C"/>
    <property type="match status" value="1"/>
</dbReference>
<feature type="compositionally biased region" description="Low complexity" evidence="1">
    <location>
        <begin position="57"/>
        <end position="69"/>
    </location>
</feature>
<dbReference type="OrthoDB" id="10570632at2759"/>